<organism evidence="2 3">
    <name type="scientific">Cephalotus follicularis</name>
    <name type="common">Albany pitcher plant</name>
    <dbReference type="NCBI Taxonomy" id="3775"/>
    <lineage>
        <taxon>Eukaryota</taxon>
        <taxon>Viridiplantae</taxon>
        <taxon>Streptophyta</taxon>
        <taxon>Embryophyta</taxon>
        <taxon>Tracheophyta</taxon>
        <taxon>Spermatophyta</taxon>
        <taxon>Magnoliopsida</taxon>
        <taxon>eudicotyledons</taxon>
        <taxon>Gunneridae</taxon>
        <taxon>Pentapetalae</taxon>
        <taxon>rosids</taxon>
        <taxon>fabids</taxon>
        <taxon>Oxalidales</taxon>
        <taxon>Cephalotaceae</taxon>
        <taxon>Cephalotus</taxon>
    </lineage>
</organism>
<dbReference type="AlphaFoldDB" id="A0A1Q3B851"/>
<feature type="compositionally biased region" description="Polar residues" evidence="1">
    <location>
        <begin position="126"/>
        <end position="145"/>
    </location>
</feature>
<feature type="compositionally biased region" description="Polar residues" evidence="1">
    <location>
        <begin position="226"/>
        <end position="240"/>
    </location>
</feature>
<dbReference type="InParanoid" id="A0A1Q3B851"/>
<feature type="compositionally biased region" description="Polar residues" evidence="1">
    <location>
        <begin position="195"/>
        <end position="205"/>
    </location>
</feature>
<reference evidence="3" key="1">
    <citation type="submission" date="2016-04" db="EMBL/GenBank/DDBJ databases">
        <title>Cephalotus genome sequencing.</title>
        <authorList>
            <person name="Fukushima K."/>
            <person name="Hasebe M."/>
            <person name="Fang X."/>
        </authorList>
    </citation>
    <scope>NUCLEOTIDE SEQUENCE [LARGE SCALE GENOMIC DNA]</scope>
    <source>
        <strain evidence="3">cv. St1</strain>
    </source>
</reference>
<evidence type="ECO:0000313" key="3">
    <source>
        <dbReference type="Proteomes" id="UP000187406"/>
    </source>
</evidence>
<comment type="caution">
    <text evidence="2">The sequence shown here is derived from an EMBL/GenBank/DDBJ whole genome shotgun (WGS) entry which is preliminary data.</text>
</comment>
<name>A0A1Q3B851_CEPFO</name>
<dbReference type="OrthoDB" id="1153117at2759"/>
<sequence>MSWYGNLYRGNSTNNGSGLKTDEWRKTSYASDHVWRPVIIDAEGRKQPSISFSPNHNIVSYVTKAEEIVEHVRLPLVTEHIVSSTTKDHGVLEDKWRRPSSPVQDRQQKVEDFITKVQTEASIPNRFNPSSVAQWHPIPNSTGYHNNNNYDGYNDRNNQRNKPSGQNDNYSDYYRKNNSQMEPSMITDGGWARPSRSTWSAQPNGLLSNPTNDIVTAIEMLKEFSNPSAGTTTSRFSVPVSSGPRRDVYSDSDIVDSREAARRYRNPSSAARTVENYSTTIDSREAMRKYGGTTV</sequence>
<gene>
    <name evidence="2" type="ORF">CFOL_v3_07739</name>
</gene>
<dbReference type="EMBL" id="BDDD01000337">
    <property type="protein sequence ID" value="GAV64221.1"/>
    <property type="molecule type" value="Genomic_DNA"/>
</dbReference>
<evidence type="ECO:0000313" key="2">
    <source>
        <dbReference type="EMBL" id="GAV64221.1"/>
    </source>
</evidence>
<accession>A0A1Q3B851</accession>
<dbReference type="STRING" id="3775.A0A1Q3B851"/>
<evidence type="ECO:0000256" key="1">
    <source>
        <dbReference type="SAM" id="MobiDB-lite"/>
    </source>
</evidence>
<proteinExistence type="predicted"/>
<protein>
    <submittedName>
        <fullName evidence="2">Uncharacterized protein</fullName>
    </submittedName>
</protein>
<feature type="compositionally biased region" description="Polar residues" evidence="1">
    <location>
        <begin position="162"/>
        <end position="182"/>
    </location>
</feature>
<feature type="region of interest" description="Disordered" evidence="1">
    <location>
        <begin position="226"/>
        <end position="250"/>
    </location>
</feature>
<dbReference type="Proteomes" id="UP000187406">
    <property type="component" value="Unassembled WGS sequence"/>
</dbReference>
<feature type="region of interest" description="Disordered" evidence="1">
    <location>
        <begin position="126"/>
        <end position="205"/>
    </location>
</feature>
<keyword evidence="3" id="KW-1185">Reference proteome</keyword>